<organism evidence="2 3">
    <name type="scientific">Kipferlia bialata</name>
    <dbReference type="NCBI Taxonomy" id="797122"/>
    <lineage>
        <taxon>Eukaryota</taxon>
        <taxon>Metamonada</taxon>
        <taxon>Carpediemonas-like organisms</taxon>
        <taxon>Kipferlia</taxon>
    </lineage>
</organism>
<sequence>MKSESAFAGAIMLGIAAIVFLIGFKKVPYGSVGIECSLFTKKCNEEEIFPNGRYHIGLFSKFY</sequence>
<evidence type="ECO:0000313" key="2">
    <source>
        <dbReference type="EMBL" id="GIQ89358.1"/>
    </source>
</evidence>
<dbReference type="Proteomes" id="UP000265618">
    <property type="component" value="Unassembled WGS sequence"/>
</dbReference>
<evidence type="ECO:0000313" key="3">
    <source>
        <dbReference type="Proteomes" id="UP000265618"/>
    </source>
</evidence>
<keyword evidence="3" id="KW-1185">Reference proteome</keyword>
<dbReference type="AlphaFoldDB" id="A0A9K3D597"/>
<dbReference type="EMBL" id="BDIP01004959">
    <property type="protein sequence ID" value="GIQ89358.1"/>
    <property type="molecule type" value="Genomic_DNA"/>
</dbReference>
<reference evidence="2 3" key="1">
    <citation type="journal article" date="2018" name="PLoS ONE">
        <title>The draft genome of Kipferlia bialata reveals reductive genome evolution in fornicate parasites.</title>
        <authorList>
            <person name="Tanifuji G."/>
            <person name="Takabayashi S."/>
            <person name="Kume K."/>
            <person name="Takagi M."/>
            <person name="Nakayama T."/>
            <person name="Kamikawa R."/>
            <person name="Inagaki Y."/>
            <person name="Hashimoto T."/>
        </authorList>
    </citation>
    <scope>NUCLEOTIDE SEQUENCE [LARGE SCALE GENOMIC DNA]</scope>
    <source>
        <strain evidence="2">NY0173</strain>
    </source>
</reference>
<feature type="transmembrane region" description="Helical" evidence="1">
    <location>
        <begin position="6"/>
        <end position="24"/>
    </location>
</feature>
<evidence type="ECO:0000256" key="1">
    <source>
        <dbReference type="SAM" id="Phobius"/>
    </source>
</evidence>
<name>A0A9K3D597_9EUKA</name>
<feature type="non-terminal residue" evidence="2">
    <location>
        <position position="1"/>
    </location>
</feature>
<proteinExistence type="predicted"/>
<keyword evidence="1" id="KW-0472">Membrane</keyword>
<keyword evidence="1" id="KW-1133">Transmembrane helix</keyword>
<protein>
    <submittedName>
        <fullName evidence="2">Uncharacterized protein</fullName>
    </submittedName>
</protein>
<accession>A0A9K3D597</accession>
<keyword evidence="1" id="KW-0812">Transmembrane</keyword>
<gene>
    <name evidence="2" type="ORF">KIPB_011800</name>
</gene>
<comment type="caution">
    <text evidence="2">The sequence shown here is derived from an EMBL/GenBank/DDBJ whole genome shotgun (WGS) entry which is preliminary data.</text>
</comment>